<dbReference type="SUPFAM" id="SSF50249">
    <property type="entry name" value="Nucleic acid-binding proteins"/>
    <property type="match status" value="1"/>
</dbReference>
<dbReference type="AlphaFoldDB" id="A0A1H7I644"/>
<dbReference type="HAMAP" id="MF_00984">
    <property type="entry name" value="SSB"/>
    <property type="match status" value="1"/>
</dbReference>
<dbReference type="FunFam" id="2.40.50.140:FF:000084">
    <property type="entry name" value="Single-stranded DNA-binding protein"/>
    <property type="match status" value="1"/>
</dbReference>
<gene>
    <name evidence="5" type="ORF">SAMN04488099_10426</name>
</gene>
<name>A0A1H7I644_9LACT</name>
<feature type="region of interest" description="Disordered" evidence="4">
    <location>
        <begin position="108"/>
        <end position="185"/>
    </location>
</feature>
<proteinExistence type="inferred from homology"/>
<evidence type="ECO:0000256" key="3">
    <source>
        <dbReference type="RuleBase" id="RU000524"/>
    </source>
</evidence>
<dbReference type="OrthoDB" id="9809878at2"/>
<protein>
    <recommendedName>
        <fullName evidence="2 3">Single-stranded DNA-binding protein</fullName>
        <shortName evidence="2">SSB</shortName>
    </recommendedName>
</protein>
<evidence type="ECO:0000313" key="6">
    <source>
        <dbReference type="Proteomes" id="UP000199081"/>
    </source>
</evidence>
<comment type="function">
    <text evidence="2">Plays an important role in DNA replication, recombination and repair. Binds to ssDNA and to an array of partner proteins to recruit them to their sites of action during DNA metabolism.</text>
</comment>
<comment type="subunit">
    <text evidence="2">Homotetramer.</text>
</comment>
<evidence type="ECO:0000256" key="4">
    <source>
        <dbReference type="SAM" id="MobiDB-lite"/>
    </source>
</evidence>
<keyword evidence="6" id="KW-1185">Reference proteome</keyword>
<keyword evidence="2" id="KW-0234">DNA repair</keyword>
<dbReference type="PANTHER" id="PTHR10302:SF27">
    <property type="entry name" value="SINGLE-STRANDED DNA-BINDING PROTEIN"/>
    <property type="match status" value="1"/>
</dbReference>
<dbReference type="GO" id="GO:0006310">
    <property type="term" value="P:DNA recombination"/>
    <property type="evidence" value="ECO:0007669"/>
    <property type="project" value="UniProtKB-UniRule"/>
</dbReference>
<dbReference type="STRING" id="426702.SAMN04488099_10426"/>
<keyword evidence="2" id="KW-0227">DNA damage</keyword>
<dbReference type="Proteomes" id="UP000199081">
    <property type="component" value="Unassembled WGS sequence"/>
</dbReference>
<dbReference type="Pfam" id="PF00436">
    <property type="entry name" value="SSB"/>
    <property type="match status" value="1"/>
</dbReference>
<reference evidence="6" key="1">
    <citation type="submission" date="2016-10" db="EMBL/GenBank/DDBJ databases">
        <authorList>
            <person name="Varghese N."/>
            <person name="Submissions S."/>
        </authorList>
    </citation>
    <scope>NUCLEOTIDE SEQUENCE [LARGE SCALE GENOMIC DNA]</scope>
    <source>
        <strain evidence="6">DSM 19183</strain>
    </source>
</reference>
<organism evidence="5 6">
    <name type="scientific">Alkalibacterium pelagium</name>
    <dbReference type="NCBI Taxonomy" id="426702"/>
    <lineage>
        <taxon>Bacteria</taxon>
        <taxon>Bacillati</taxon>
        <taxon>Bacillota</taxon>
        <taxon>Bacilli</taxon>
        <taxon>Lactobacillales</taxon>
        <taxon>Carnobacteriaceae</taxon>
        <taxon>Alkalibacterium</taxon>
    </lineage>
</organism>
<evidence type="ECO:0000313" key="5">
    <source>
        <dbReference type="EMBL" id="SEK58009.1"/>
    </source>
</evidence>
<dbReference type="PROSITE" id="PS50935">
    <property type="entry name" value="SSB"/>
    <property type="match status" value="1"/>
</dbReference>
<keyword evidence="2" id="KW-0235">DNA replication</keyword>
<dbReference type="CDD" id="cd04496">
    <property type="entry name" value="SSB_OBF"/>
    <property type="match status" value="1"/>
</dbReference>
<dbReference type="GO" id="GO:0003697">
    <property type="term" value="F:single-stranded DNA binding"/>
    <property type="evidence" value="ECO:0007669"/>
    <property type="project" value="UniProtKB-UniRule"/>
</dbReference>
<keyword evidence="2" id="KW-0233">DNA recombination</keyword>
<dbReference type="InterPro" id="IPR012340">
    <property type="entry name" value="NA-bd_OB-fold"/>
</dbReference>
<feature type="compositionally biased region" description="Low complexity" evidence="4">
    <location>
        <begin position="115"/>
        <end position="163"/>
    </location>
</feature>
<dbReference type="RefSeq" id="WP_091479539.1">
    <property type="nucleotide sequence ID" value="NZ_BJYC01000004.1"/>
</dbReference>
<sequence>MINNVVLVGRLTRDAELRYTGSGIAVATFSVAVERPFSNAQGERETDFVNCVAWRKTAETISNFTRKGSLVGVTGRIQTRNYTNNEGRKVYVTEIVCENFQMLEPKSVTEKRAQNDGSSNANGGGYSNSSNYSNNNSGNYSQQNNQNQAPRNNNQNNQNNYANFDEDPFESNNDSIDISDDDLPF</sequence>
<dbReference type="Gene3D" id="2.40.50.140">
    <property type="entry name" value="Nucleic acid-binding proteins"/>
    <property type="match status" value="1"/>
</dbReference>
<feature type="short sequence motif" description="Important for interaction with partner proteins" evidence="2">
    <location>
        <begin position="180"/>
        <end position="185"/>
    </location>
</feature>
<dbReference type="EMBL" id="FNZU01000004">
    <property type="protein sequence ID" value="SEK58009.1"/>
    <property type="molecule type" value="Genomic_DNA"/>
</dbReference>
<dbReference type="GO" id="GO:0006281">
    <property type="term" value="P:DNA repair"/>
    <property type="evidence" value="ECO:0007669"/>
    <property type="project" value="UniProtKB-UniRule"/>
</dbReference>
<dbReference type="InterPro" id="IPR000424">
    <property type="entry name" value="Primosome_PriB/ssb"/>
</dbReference>
<comment type="caution">
    <text evidence="2">Lacks conserved residue(s) required for the propagation of feature annotation.</text>
</comment>
<evidence type="ECO:0000256" key="1">
    <source>
        <dbReference type="ARBA" id="ARBA00023125"/>
    </source>
</evidence>
<accession>A0A1H7I644</accession>
<keyword evidence="1 2" id="KW-0238">DNA-binding</keyword>
<dbReference type="NCBIfam" id="TIGR00621">
    <property type="entry name" value="ssb"/>
    <property type="match status" value="1"/>
</dbReference>
<dbReference type="GO" id="GO:0006260">
    <property type="term" value="P:DNA replication"/>
    <property type="evidence" value="ECO:0007669"/>
    <property type="project" value="UniProtKB-UniRule"/>
</dbReference>
<dbReference type="PANTHER" id="PTHR10302">
    <property type="entry name" value="SINGLE-STRANDED DNA-BINDING PROTEIN"/>
    <property type="match status" value="1"/>
</dbReference>
<evidence type="ECO:0000256" key="2">
    <source>
        <dbReference type="HAMAP-Rule" id="MF_00984"/>
    </source>
</evidence>
<dbReference type="InterPro" id="IPR011344">
    <property type="entry name" value="ssDNA-bd"/>
</dbReference>
<dbReference type="GO" id="GO:0009295">
    <property type="term" value="C:nucleoid"/>
    <property type="evidence" value="ECO:0007669"/>
    <property type="project" value="TreeGrafter"/>
</dbReference>